<accession>A0A3N0J236</accession>
<dbReference type="Proteomes" id="UP000270112">
    <property type="component" value="Unassembled WGS sequence"/>
</dbReference>
<dbReference type="EMBL" id="QICC01000004">
    <property type="protein sequence ID" value="RNM43006.1"/>
    <property type="molecule type" value="Genomic_DNA"/>
</dbReference>
<comment type="caution">
    <text evidence="7">The sequence shown here is derived from an EMBL/GenBank/DDBJ whole genome shotgun (WGS) entry which is preliminary data.</text>
</comment>
<dbReference type="InterPro" id="IPR000847">
    <property type="entry name" value="LysR_HTH_N"/>
</dbReference>
<dbReference type="AlphaFoldDB" id="A0A3N0J236"/>
<dbReference type="GO" id="GO:0003677">
    <property type="term" value="F:DNA binding"/>
    <property type="evidence" value="ECO:0007669"/>
    <property type="project" value="UniProtKB-KW"/>
</dbReference>
<reference evidence="7" key="3">
    <citation type="journal article" date="2019" name="Microbiol. Resour. Announc.">
        <title>Draft Genome Sequences of Type Strains of Gordonibacter faecihominis, Paraeggerthella hongkongensis, Parvibacter caecicola,Slackia equolifaciens, Slackia faecicanis, and Slackia isoflavoniconvertens.</title>
        <authorList>
            <person name="Danylec N."/>
            <person name="Stoll D.A."/>
            <person name="Dotsch A."/>
            <person name="Huch M."/>
        </authorList>
    </citation>
    <scope>NUCLEOTIDE SEQUENCE</scope>
    <source>
        <strain evidence="7">DSM 16107</strain>
    </source>
</reference>
<keyword evidence="4" id="KW-0804">Transcription</keyword>
<dbReference type="SUPFAM" id="SSF53850">
    <property type="entry name" value="Periplasmic binding protein-like II"/>
    <property type="match status" value="1"/>
</dbReference>
<keyword evidence="3" id="KW-0238">DNA-binding</keyword>
<dbReference type="PROSITE" id="PS50931">
    <property type="entry name" value="HTH_LYSR"/>
    <property type="match status" value="1"/>
</dbReference>
<dbReference type="Gene3D" id="1.10.10.10">
    <property type="entry name" value="Winged helix-like DNA-binding domain superfamily/Winged helix DNA-binding domain"/>
    <property type="match status" value="1"/>
</dbReference>
<evidence type="ECO:0000313" key="8">
    <source>
        <dbReference type="Proteomes" id="UP000253817"/>
    </source>
</evidence>
<evidence type="ECO:0000256" key="1">
    <source>
        <dbReference type="ARBA" id="ARBA00009437"/>
    </source>
</evidence>
<dbReference type="SUPFAM" id="SSF46785">
    <property type="entry name" value="Winged helix' DNA-binding domain"/>
    <property type="match status" value="1"/>
</dbReference>
<dbReference type="PANTHER" id="PTHR30346">
    <property type="entry name" value="TRANSCRIPTIONAL DUAL REGULATOR HCAR-RELATED"/>
    <property type="match status" value="1"/>
</dbReference>
<dbReference type="GO" id="GO:0003700">
    <property type="term" value="F:DNA-binding transcription factor activity"/>
    <property type="evidence" value="ECO:0007669"/>
    <property type="project" value="InterPro"/>
</dbReference>
<proteinExistence type="inferred from homology"/>
<gene>
    <name evidence="6" type="ORF">C1876_07440</name>
    <name evidence="7" type="ORF">DMP09_01770</name>
</gene>
<dbReference type="PRINTS" id="PR00039">
    <property type="entry name" value="HTHLYSR"/>
</dbReference>
<keyword evidence="8" id="KW-1185">Reference proteome</keyword>
<evidence type="ECO:0000313" key="6">
    <source>
        <dbReference type="EMBL" id="RDB69329.1"/>
    </source>
</evidence>
<dbReference type="InterPro" id="IPR036388">
    <property type="entry name" value="WH-like_DNA-bd_sf"/>
</dbReference>
<dbReference type="InterPro" id="IPR036390">
    <property type="entry name" value="WH_DNA-bd_sf"/>
</dbReference>
<dbReference type="Pfam" id="PF00126">
    <property type="entry name" value="HTH_1"/>
    <property type="match status" value="1"/>
</dbReference>
<reference evidence="6 8" key="1">
    <citation type="journal article" date="2018" name="Elife">
        <title>Discovery and characterization of a prevalent human gut bacterial enzyme sufficient for the inactivation of a family of plant toxins.</title>
        <authorList>
            <person name="Koppel N."/>
            <person name="Bisanz J.E."/>
            <person name="Pandelia M.E."/>
            <person name="Turnbaugh P.J."/>
            <person name="Balskus E.P."/>
        </authorList>
    </citation>
    <scope>NUCLEOTIDE SEQUENCE [LARGE SCALE GENOMIC DNA]</scope>
    <source>
        <strain evidence="6 8">DSM 16107</strain>
    </source>
</reference>
<evidence type="ECO:0000256" key="2">
    <source>
        <dbReference type="ARBA" id="ARBA00023015"/>
    </source>
</evidence>
<dbReference type="Proteomes" id="UP000253817">
    <property type="component" value="Unassembled WGS sequence"/>
</dbReference>
<dbReference type="EMBL" id="PPTT01000010">
    <property type="protein sequence ID" value="RDB69329.1"/>
    <property type="molecule type" value="Genomic_DNA"/>
</dbReference>
<sequence length="296" mass="32647">MDMRLETLREFVVFAKCQNFSAAALELHLSQPAMSVHIANLEKELGFQLVDRKRGAELTPAGQRFLAGVQAALASYDEAVRACDELVKSYPAVRIKTTGDIPFLPDLLARAGGIPFELIELSIDSLAPLTELDKEIVDISTCYDFSFSPHLAADAERRGIATALVGEDRMRICMKKDHPLASLSALRREDLRGATVAITSSKWYDFMVAQALRLFGDDLDLTFRMIPVASPLSLRYVDLGDAIASCGINTEALTDRDDVVLFDELDGRPLTLDQMVAYRADDPNPNVHALIEAFRA</sequence>
<evidence type="ECO:0000313" key="7">
    <source>
        <dbReference type="EMBL" id="RNM43006.1"/>
    </source>
</evidence>
<dbReference type="GO" id="GO:0032993">
    <property type="term" value="C:protein-DNA complex"/>
    <property type="evidence" value="ECO:0007669"/>
    <property type="project" value="TreeGrafter"/>
</dbReference>
<feature type="domain" description="HTH lysR-type" evidence="5">
    <location>
        <begin position="1"/>
        <end position="59"/>
    </location>
</feature>
<organism evidence="7 9">
    <name type="scientific">Eggerthella sinensis</name>
    <dbReference type="NCBI Taxonomy" id="242230"/>
    <lineage>
        <taxon>Bacteria</taxon>
        <taxon>Bacillati</taxon>
        <taxon>Actinomycetota</taxon>
        <taxon>Coriobacteriia</taxon>
        <taxon>Eggerthellales</taxon>
        <taxon>Eggerthellaceae</taxon>
        <taxon>Eggerthella</taxon>
    </lineage>
</organism>
<evidence type="ECO:0000259" key="5">
    <source>
        <dbReference type="PROSITE" id="PS50931"/>
    </source>
</evidence>
<dbReference type="PANTHER" id="PTHR30346:SF28">
    <property type="entry name" value="HTH-TYPE TRANSCRIPTIONAL REGULATOR CYNR"/>
    <property type="match status" value="1"/>
</dbReference>
<keyword evidence="2" id="KW-0805">Transcription regulation</keyword>
<reference evidence="9" key="2">
    <citation type="submission" date="2018-05" db="EMBL/GenBank/DDBJ databases">
        <title>Genome Sequencing of selected type strains of the family Eggerthellaceae.</title>
        <authorList>
            <person name="Danylec N."/>
            <person name="Stoll D.A."/>
            <person name="Doetsch A."/>
            <person name="Huch M."/>
        </authorList>
    </citation>
    <scope>NUCLEOTIDE SEQUENCE [LARGE SCALE GENOMIC DNA]</scope>
    <source>
        <strain evidence="9">DSM 16107</strain>
    </source>
</reference>
<comment type="similarity">
    <text evidence="1">Belongs to the LysR transcriptional regulatory family.</text>
</comment>
<evidence type="ECO:0000256" key="3">
    <source>
        <dbReference type="ARBA" id="ARBA00023125"/>
    </source>
</evidence>
<protein>
    <recommendedName>
        <fullName evidence="5">HTH lysR-type domain-containing protein</fullName>
    </recommendedName>
</protein>
<dbReference type="FunFam" id="1.10.10.10:FF:000001">
    <property type="entry name" value="LysR family transcriptional regulator"/>
    <property type="match status" value="1"/>
</dbReference>
<evidence type="ECO:0000256" key="4">
    <source>
        <dbReference type="ARBA" id="ARBA00023163"/>
    </source>
</evidence>
<evidence type="ECO:0000313" key="9">
    <source>
        <dbReference type="Proteomes" id="UP000270112"/>
    </source>
</evidence>
<name>A0A3N0J236_9ACTN</name>